<evidence type="ECO:0000313" key="12">
    <source>
        <dbReference type="EMBL" id="HJC66343.1"/>
    </source>
</evidence>
<evidence type="ECO:0000256" key="1">
    <source>
        <dbReference type="ARBA" id="ARBA00009684"/>
    </source>
</evidence>
<comment type="function">
    <text evidence="9">Catalyzes the phosphorylation of the position 2 hydroxy group of 4-diphosphocytidyl-2C-methyl-D-erythritol.</text>
</comment>
<feature type="binding site" evidence="9">
    <location>
        <begin position="96"/>
        <end position="106"/>
    </location>
    <ligand>
        <name>ATP</name>
        <dbReference type="ChEBI" id="CHEBI:30616"/>
    </ligand>
</feature>
<keyword evidence="7 9" id="KW-0067">ATP-binding</keyword>
<sequence>MMTHLRLRAYGKINLGLDVTGIREDGYHEVRMIMQTVRLYDSIELYRSQKPGIRLETNLYYLPVNEQNLAYKAAKLLMDEFHIQEGLKMQLRKFIPVAAGMAGGSADAAAVLFGVNRMFGLGLSREELMKRGVTLGADIPYCLLRGTALSEGIGEQLTPLPPMPQCQVLIAKPGISVSTKTVYRALDEMELKPEQHPDIDGMIRSIREGDLMAVAGKFGNVLELVTGRRYPVIGHLEETMMEKGAVNAMMSGSGPTVFGLFTNPRAAQEAYEYLRYGEGAALARQVYLTSFYNTVSREECLTDREER</sequence>
<dbReference type="Pfam" id="PF08544">
    <property type="entry name" value="GHMP_kinases_C"/>
    <property type="match status" value="1"/>
</dbReference>
<dbReference type="GO" id="GO:0016114">
    <property type="term" value="P:terpenoid biosynthetic process"/>
    <property type="evidence" value="ECO:0007669"/>
    <property type="project" value="UniProtKB-UniRule"/>
</dbReference>
<evidence type="ECO:0000259" key="11">
    <source>
        <dbReference type="Pfam" id="PF08544"/>
    </source>
</evidence>
<dbReference type="EC" id="2.7.1.148" evidence="2 9"/>
<dbReference type="InterPro" id="IPR013750">
    <property type="entry name" value="GHMP_kinase_C_dom"/>
</dbReference>
<comment type="similarity">
    <text evidence="1 9">Belongs to the GHMP kinase family. IspE subfamily.</text>
</comment>
<dbReference type="InterPro" id="IPR006204">
    <property type="entry name" value="GHMP_kinase_N_dom"/>
</dbReference>
<keyword evidence="9" id="KW-0414">Isoprene biosynthesis</keyword>
<evidence type="ECO:0000256" key="3">
    <source>
        <dbReference type="ARBA" id="ARBA00017473"/>
    </source>
</evidence>
<feature type="active site" evidence="9">
    <location>
        <position position="138"/>
    </location>
</feature>
<dbReference type="HAMAP" id="MF_00061">
    <property type="entry name" value="IspE"/>
    <property type="match status" value="1"/>
</dbReference>
<dbReference type="InterPro" id="IPR036554">
    <property type="entry name" value="GHMP_kinase_C_sf"/>
</dbReference>
<name>A0A9D2TF00_9FIRM</name>
<dbReference type="PANTHER" id="PTHR43527">
    <property type="entry name" value="4-DIPHOSPHOCYTIDYL-2-C-METHYL-D-ERYTHRITOL KINASE, CHLOROPLASTIC"/>
    <property type="match status" value="1"/>
</dbReference>
<dbReference type="PIRSF" id="PIRSF010376">
    <property type="entry name" value="IspE"/>
    <property type="match status" value="1"/>
</dbReference>
<protein>
    <recommendedName>
        <fullName evidence="3 9">4-diphosphocytidyl-2-C-methyl-D-erythritol kinase</fullName>
        <shortName evidence="9">CMK</shortName>
        <ecNumber evidence="2 9">2.7.1.148</ecNumber>
    </recommendedName>
    <alternativeName>
        <fullName evidence="8 9">4-(cytidine-5'-diphospho)-2-C-methyl-D-erythritol kinase</fullName>
    </alternativeName>
</protein>
<reference evidence="12" key="1">
    <citation type="journal article" date="2021" name="PeerJ">
        <title>Extensive microbial diversity within the chicken gut microbiome revealed by metagenomics and culture.</title>
        <authorList>
            <person name="Gilroy R."/>
            <person name="Ravi A."/>
            <person name="Getino M."/>
            <person name="Pursley I."/>
            <person name="Horton D.L."/>
            <person name="Alikhan N.F."/>
            <person name="Baker D."/>
            <person name="Gharbi K."/>
            <person name="Hall N."/>
            <person name="Watson M."/>
            <person name="Adriaenssens E.M."/>
            <person name="Foster-Nyarko E."/>
            <person name="Jarju S."/>
            <person name="Secka A."/>
            <person name="Antonio M."/>
            <person name="Oren A."/>
            <person name="Chaudhuri R.R."/>
            <person name="La Ragione R."/>
            <person name="Hildebrand F."/>
            <person name="Pallen M.J."/>
        </authorList>
    </citation>
    <scope>NUCLEOTIDE SEQUENCE</scope>
    <source>
        <strain evidence="12">CHK198-12963</strain>
    </source>
</reference>
<feature type="domain" description="GHMP kinase C-terminal" evidence="11">
    <location>
        <begin position="203"/>
        <end position="275"/>
    </location>
</feature>
<dbReference type="GO" id="GO:0019288">
    <property type="term" value="P:isopentenyl diphosphate biosynthetic process, methylerythritol 4-phosphate pathway"/>
    <property type="evidence" value="ECO:0007669"/>
    <property type="project" value="UniProtKB-UniRule"/>
</dbReference>
<evidence type="ECO:0000256" key="6">
    <source>
        <dbReference type="ARBA" id="ARBA00022777"/>
    </source>
</evidence>
<feature type="domain" description="GHMP kinase N-terminal" evidence="10">
    <location>
        <begin position="68"/>
        <end position="145"/>
    </location>
</feature>
<accession>A0A9D2TF00</accession>
<dbReference type="InterPro" id="IPR014721">
    <property type="entry name" value="Ribsml_uS5_D2-typ_fold_subgr"/>
</dbReference>
<dbReference type="InterPro" id="IPR004424">
    <property type="entry name" value="IspE"/>
</dbReference>
<comment type="pathway">
    <text evidence="9">Isoprenoid biosynthesis; isopentenyl diphosphate biosynthesis via DXP pathway; isopentenyl diphosphate from 1-deoxy-D-xylulose 5-phosphate: step 3/6.</text>
</comment>
<dbReference type="PANTHER" id="PTHR43527:SF2">
    <property type="entry name" value="4-DIPHOSPHOCYTIDYL-2-C-METHYL-D-ERYTHRITOL KINASE, CHLOROPLASTIC"/>
    <property type="match status" value="1"/>
</dbReference>
<comment type="caution">
    <text evidence="12">The sequence shown here is derived from an EMBL/GenBank/DDBJ whole genome shotgun (WGS) entry which is preliminary data.</text>
</comment>
<keyword evidence="5 9" id="KW-0547">Nucleotide-binding</keyword>
<reference evidence="12" key="2">
    <citation type="submission" date="2021-04" db="EMBL/GenBank/DDBJ databases">
        <authorList>
            <person name="Gilroy R."/>
        </authorList>
    </citation>
    <scope>NUCLEOTIDE SEQUENCE</scope>
    <source>
        <strain evidence="12">CHK198-12963</strain>
    </source>
</reference>
<evidence type="ECO:0000256" key="5">
    <source>
        <dbReference type="ARBA" id="ARBA00022741"/>
    </source>
</evidence>
<dbReference type="PRINTS" id="PR00958">
    <property type="entry name" value="HOMSERKINASE"/>
</dbReference>
<dbReference type="Proteomes" id="UP000823863">
    <property type="component" value="Unassembled WGS sequence"/>
</dbReference>
<dbReference type="Gene3D" id="3.30.70.890">
    <property type="entry name" value="GHMP kinase, C-terminal domain"/>
    <property type="match status" value="1"/>
</dbReference>
<dbReference type="AlphaFoldDB" id="A0A9D2TF00"/>
<dbReference type="GO" id="GO:0050515">
    <property type="term" value="F:4-(cytidine 5'-diphospho)-2-C-methyl-D-erythritol kinase activity"/>
    <property type="evidence" value="ECO:0007669"/>
    <property type="project" value="UniProtKB-UniRule"/>
</dbReference>
<proteinExistence type="inferred from homology"/>
<evidence type="ECO:0000259" key="10">
    <source>
        <dbReference type="Pfam" id="PF00288"/>
    </source>
</evidence>
<dbReference type="EMBL" id="DWWB01000030">
    <property type="protein sequence ID" value="HJC66343.1"/>
    <property type="molecule type" value="Genomic_DNA"/>
</dbReference>
<dbReference type="GO" id="GO:0005524">
    <property type="term" value="F:ATP binding"/>
    <property type="evidence" value="ECO:0007669"/>
    <property type="project" value="UniProtKB-UniRule"/>
</dbReference>
<dbReference type="SUPFAM" id="SSF55060">
    <property type="entry name" value="GHMP Kinase, C-terminal domain"/>
    <property type="match status" value="1"/>
</dbReference>
<feature type="active site" evidence="9">
    <location>
        <position position="12"/>
    </location>
</feature>
<evidence type="ECO:0000256" key="7">
    <source>
        <dbReference type="ARBA" id="ARBA00022840"/>
    </source>
</evidence>
<dbReference type="SUPFAM" id="SSF54211">
    <property type="entry name" value="Ribosomal protein S5 domain 2-like"/>
    <property type="match status" value="1"/>
</dbReference>
<dbReference type="NCBIfam" id="TIGR00154">
    <property type="entry name" value="ispE"/>
    <property type="match status" value="1"/>
</dbReference>
<dbReference type="Gene3D" id="3.30.230.10">
    <property type="match status" value="1"/>
</dbReference>
<evidence type="ECO:0000256" key="8">
    <source>
        <dbReference type="ARBA" id="ARBA00032554"/>
    </source>
</evidence>
<evidence type="ECO:0000256" key="4">
    <source>
        <dbReference type="ARBA" id="ARBA00022679"/>
    </source>
</evidence>
<evidence type="ECO:0000256" key="2">
    <source>
        <dbReference type="ARBA" id="ARBA00012052"/>
    </source>
</evidence>
<dbReference type="Pfam" id="PF00288">
    <property type="entry name" value="GHMP_kinases_N"/>
    <property type="match status" value="1"/>
</dbReference>
<gene>
    <name evidence="9" type="primary">ispE</name>
    <name evidence="12" type="ORF">H9931_06415</name>
</gene>
<evidence type="ECO:0000256" key="9">
    <source>
        <dbReference type="HAMAP-Rule" id="MF_00061"/>
    </source>
</evidence>
<keyword evidence="4 9" id="KW-0808">Transferase</keyword>
<comment type="catalytic activity">
    <reaction evidence="9">
        <text>4-CDP-2-C-methyl-D-erythritol + ATP = 4-CDP-2-C-methyl-D-erythritol 2-phosphate + ADP + H(+)</text>
        <dbReference type="Rhea" id="RHEA:18437"/>
        <dbReference type="ChEBI" id="CHEBI:15378"/>
        <dbReference type="ChEBI" id="CHEBI:30616"/>
        <dbReference type="ChEBI" id="CHEBI:57823"/>
        <dbReference type="ChEBI" id="CHEBI:57919"/>
        <dbReference type="ChEBI" id="CHEBI:456216"/>
        <dbReference type="EC" id="2.7.1.148"/>
    </reaction>
</comment>
<dbReference type="InterPro" id="IPR020568">
    <property type="entry name" value="Ribosomal_Su5_D2-typ_SF"/>
</dbReference>
<keyword evidence="6 9" id="KW-0418">Kinase</keyword>
<organism evidence="12 13">
    <name type="scientific">Candidatus Enterocloster excrementigallinarum</name>
    <dbReference type="NCBI Taxonomy" id="2838558"/>
    <lineage>
        <taxon>Bacteria</taxon>
        <taxon>Bacillati</taxon>
        <taxon>Bacillota</taxon>
        <taxon>Clostridia</taxon>
        <taxon>Lachnospirales</taxon>
        <taxon>Lachnospiraceae</taxon>
        <taxon>Enterocloster</taxon>
    </lineage>
</organism>
<evidence type="ECO:0000313" key="13">
    <source>
        <dbReference type="Proteomes" id="UP000823863"/>
    </source>
</evidence>